<keyword evidence="3" id="KW-1185">Reference proteome</keyword>
<reference evidence="2 3" key="1">
    <citation type="submission" date="2016-04" db="EMBL/GenBank/DDBJ databases">
        <title>The genome of Intoshia linei affirms orthonectids as highly simplified spiralians.</title>
        <authorList>
            <person name="Mikhailov K.V."/>
            <person name="Slusarev G.S."/>
            <person name="Nikitin M.A."/>
            <person name="Logacheva M.D."/>
            <person name="Penin A."/>
            <person name="Aleoshin V."/>
            <person name="Panchin Y.V."/>
        </authorList>
    </citation>
    <scope>NUCLEOTIDE SEQUENCE [LARGE SCALE GENOMIC DNA]</scope>
    <source>
        <strain evidence="2">Intl2013</strain>
        <tissue evidence="2">Whole animal</tissue>
    </source>
</reference>
<accession>A0A177B0E2</accession>
<name>A0A177B0E2_9BILA</name>
<evidence type="ECO:0000313" key="3">
    <source>
        <dbReference type="Proteomes" id="UP000078046"/>
    </source>
</evidence>
<dbReference type="PANTHER" id="PTHR45913:SF5">
    <property type="entry name" value="GENERAL TRANSCRIPTION FACTOR II-I REPEAT DOMAIN-CONTAINING PROTEIN 2A-LIKE PROTEIN"/>
    <property type="match status" value="1"/>
</dbReference>
<organism evidence="2 3">
    <name type="scientific">Intoshia linei</name>
    <dbReference type="NCBI Taxonomy" id="1819745"/>
    <lineage>
        <taxon>Eukaryota</taxon>
        <taxon>Metazoa</taxon>
        <taxon>Spiralia</taxon>
        <taxon>Lophotrochozoa</taxon>
        <taxon>Mesozoa</taxon>
        <taxon>Orthonectida</taxon>
        <taxon>Rhopaluridae</taxon>
        <taxon>Intoshia</taxon>
    </lineage>
</organism>
<dbReference type="PANTHER" id="PTHR45913">
    <property type="entry name" value="EPM2A-INTERACTING PROTEIN 1"/>
    <property type="match status" value="1"/>
</dbReference>
<dbReference type="InterPro" id="IPR008906">
    <property type="entry name" value="HATC_C_dom"/>
</dbReference>
<dbReference type="Proteomes" id="UP000078046">
    <property type="component" value="Unassembled WGS sequence"/>
</dbReference>
<evidence type="ECO:0000259" key="1">
    <source>
        <dbReference type="Pfam" id="PF05699"/>
    </source>
</evidence>
<proteinExistence type="predicted"/>
<protein>
    <recommendedName>
        <fullName evidence="1">HAT C-terminal dimerisation domain-containing protein</fullName>
    </recommendedName>
</protein>
<dbReference type="GO" id="GO:0046983">
    <property type="term" value="F:protein dimerization activity"/>
    <property type="evidence" value="ECO:0007669"/>
    <property type="project" value="InterPro"/>
</dbReference>
<dbReference type="AlphaFoldDB" id="A0A177B0E2"/>
<evidence type="ECO:0000313" key="2">
    <source>
        <dbReference type="EMBL" id="OAF67696.1"/>
    </source>
</evidence>
<dbReference type="InterPro" id="IPR012337">
    <property type="entry name" value="RNaseH-like_sf"/>
</dbReference>
<comment type="caution">
    <text evidence="2">The sequence shown here is derived from an EMBL/GenBank/DDBJ whole genome shotgun (WGS) entry which is preliminary data.</text>
</comment>
<dbReference type="Pfam" id="PF05699">
    <property type="entry name" value="Dimer_Tnp_hAT"/>
    <property type="match status" value="1"/>
</dbReference>
<dbReference type="EMBL" id="LWCA01000596">
    <property type="protein sequence ID" value="OAF67696.1"/>
    <property type="molecule type" value="Genomic_DNA"/>
</dbReference>
<sequence length="108" mass="12549">MNRHLEKIEAKIYDREEYKSPQNVVLTCWKSMPKNFKGLKKVALSLLTFFGSTYNCEQTFSIIALNNTKVSNRLSVELIQAQICLKTSSYRPDIEKITSDFKQHHPSH</sequence>
<feature type="domain" description="HAT C-terminal dimerisation" evidence="1">
    <location>
        <begin position="24"/>
        <end position="87"/>
    </location>
</feature>
<dbReference type="OrthoDB" id="6619682at2759"/>
<dbReference type="SUPFAM" id="SSF53098">
    <property type="entry name" value="Ribonuclease H-like"/>
    <property type="match status" value="1"/>
</dbReference>
<gene>
    <name evidence="2" type="ORF">A3Q56_04572</name>
</gene>